<evidence type="ECO:0000256" key="3">
    <source>
        <dbReference type="ARBA" id="ARBA00022692"/>
    </source>
</evidence>
<keyword evidence="5" id="KW-0573">Peptidoglycan synthesis</keyword>
<dbReference type="InterPro" id="IPR051050">
    <property type="entry name" value="Lipid_II_flippase_MurJ/MviN"/>
</dbReference>
<dbReference type="EMBL" id="MHTL01000006">
    <property type="protein sequence ID" value="OHA60923.1"/>
    <property type="molecule type" value="Genomic_DNA"/>
</dbReference>
<dbReference type="InterPro" id="IPR004268">
    <property type="entry name" value="MurJ"/>
</dbReference>
<feature type="transmembrane region" description="Helical" evidence="8">
    <location>
        <begin position="103"/>
        <end position="126"/>
    </location>
</feature>
<comment type="subcellular location">
    <subcellularLocation>
        <location evidence="1">Cell membrane</location>
        <topology evidence="1">Multi-pass membrane protein</topology>
    </subcellularLocation>
</comment>
<gene>
    <name evidence="9" type="ORF">A2569_00145</name>
</gene>
<comment type="caution">
    <text evidence="9">The sequence shown here is derived from an EMBL/GenBank/DDBJ whole genome shotgun (WGS) entry which is preliminary data.</text>
</comment>
<feature type="transmembrane region" description="Helical" evidence="8">
    <location>
        <begin position="395"/>
        <end position="421"/>
    </location>
</feature>
<feature type="transmembrane region" description="Helical" evidence="8">
    <location>
        <begin position="138"/>
        <end position="161"/>
    </location>
</feature>
<feature type="transmembrane region" description="Helical" evidence="8">
    <location>
        <begin position="168"/>
        <end position="192"/>
    </location>
</feature>
<feature type="transmembrane region" description="Helical" evidence="8">
    <location>
        <begin position="441"/>
        <end position="462"/>
    </location>
</feature>
<evidence type="ECO:0000256" key="2">
    <source>
        <dbReference type="ARBA" id="ARBA00022475"/>
    </source>
</evidence>
<dbReference type="GO" id="GO:0005886">
    <property type="term" value="C:plasma membrane"/>
    <property type="evidence" value="ECO:0007669"/>
    <property type="project" value="UniProtKB-SubCell"/>
</dbReference>
<name>A0A1G2QKJ6_9BACT</name>
<feature type="transmembrane region" description="Helical" evidence="8">
    <location>
        <begin position="256"/>
        <end position="279"/>
    </location>
</feature>
<dbReference type="GO" id="GO:0008360">
    <property type="term" value="P:regulation of cell shape"/>
    <property type="evidence" value="ECO:0007669"/>
    <property type="project" value="UniProtKB-KW"/>
</dbReference>
<keyword evidence="4" id="KW-0133">Cell shape</keyword>
<evidence type="ECO:0000256" key="4">
    <source>
        <dbReference type="ARBA" id="ARBA00022960"/>
    </source>
</evidence>
<sequence>MVSAFLRLLQREWSGLHQAALLLAGASLLSQFLGLLRDRLLAGTFGAGRELDIYYAAFRIPDLLYVTVASFVSVTVLIPVLTRYRGRGSREEEGNFLSRAGTVFASACAGVSLILFAIMPTLAAFVAPGFDAIALKELIFLARLMLLSPLLLGLSGVLGSVTQLEKRFVLYALAPVLYNMGIIGGLLFLFPIFGLPGLALGVVFGAVLHLSIQFPAVRLAGYSFKVSLPRGGEWSELRHVIALSIPRTITLAAHQLSLTGLFALASLLNVGSIAIFTFAWNLQSVPLALLGVSYSVAAFPTLSELHARGQREQFVGYMREAARHLIFWSLPISALVIVLRAHIVRVILGSGSFDWIATRLTAAALALLCISLVAQNLVLLFVRGYYACEKTRVPLVVNTLSSLGIIALAPLLVFLFTRLPLFAQTMERLLRVEGLPGTSALMIPLAFTIGLIINVVIIWRLFERDYGKFLSTIYDTLYQSLAAALLIGTTAYYTLIAVAGFFNTGTFLGIALQGLLAALFGIAAGVILLIVFDSRELSELMAALKKKAPRRKLVLPEPEGL</sequence>
<evidence type="ECO:0000313" key="9">
    <source>
        <dbReference type="EMBL" id="OHA60923.1"/>
    </source>
</evidence>
<dbReference type="AlphaFoldDB" id="A0A1G2QKJ6"/>
<feature type="transmembrane region" description="Helical" evidence="8">
    <location>
        <begin position="325"/>
        <end position="348"/>
    </location>
</feature>
<dbReference type="PRINTS" id="PR01806">
    <property type="entry name" value="VIRFACTRMVIN"/>
</dbReference>
<feature type="transmembrane region" description="Helical" evidence="8">
    <location>
        <begin position="20"/>
        <end position="36"/>
    </location>
</feature>
<dbReference type="STRING" id="1802440.A2569_00145"/>
<dbReference type="GO" id="GO:0015648">
    <property type="term" value="F:lipid-linked peptidoglycan transporter activity"/>
    <property type="evidence" value="ECO:0007669"/>
    <property type="project" value="TreeGrafter"/>
</dbReference>
<evidence type="ECO:0000256" key="5">
    <source>
        <dbReference type="ARBA" id="ARBA00022984"/>
    </source>
</evidence>
<accession>A0A1G2QKJ6</accession>
<evidence type="ECO:0008006" key="11">
    <source>
        <dbReference type="Google" id="ProtNLM"/>
    </source>
</evidence>
<protein>
    <recommendedName>
        <fullName evidence="11">Lipid II flippase MurJ</fullName>
    </recommendedName>
</protein>
<dbReference type="Pfam" id="PF03023">
    <property type="entry name" value="MurJ"/>
    <property type="match status" value="1"/>
</dbReference>
<feature type="transmembrane region" description="Helical" evidence="8">
    <location>
        <begin position="198"/>
        <end position="220"/>
    </location>
</feature>
<feature type="transmembrane region" description="Helical" evidence="8">
    <location>
        <begin position="360"/>
        <end position="383"/>
    </location>
</feature>
<evidence type="ECO:0000256" key="7">
    <source>
        <dbReference type="ARBA" id="ARBA00023136"/>
    </source>
</evidence>
<keyword evidence="6 8" id="KW-1133">Transmembrane helix</keyword>
<feature type="transmembrane region" description="Helical" evidence="8">
    <location>
        <begin position="508"/>
        <end position="532"/>
    </location>
</feature>
<evidence type="ECO:0000313" key="10">
    <source>
        <dbReference type="Proteomes" id="UP000177090"/>
    </source>
</evidence>
<keyword evidence="3 8" id="KW-0812">Transmembrane</keyword>
<dbReference type="PANTHER" id="PTHR47019:SF1">
    <property type="entry name" value="LIPID II FLIPPASE MURJ"/>
    <property type="match status" value="1"/>
</dbReference>
<reference evidence="9 10" key="1">
    <citation type="journal article" date="2016" name="Nat. Commun.">
        <title>Thousands of microbial genomes shed light on interconnected biogeochemical processes in an aquifer system.</title>
        <authorList>
            <person name="Anantharaman K."/>
            <person name="Brown C.T."/>
            <person name="Hug L.A."/>
            <person name="Sharon I."/>
            <person name="Castelle C.J."/>
            <person name="Probst A.J."/>
            <person name="Thomas B.C."/>
            <person name="Singh A."/>
            <person name="Wilkins M.J."/>
            <person name="Karaoz U."/>
            <person name="Brodie E.L."/>
            <person name="Williams K.H."/>
            <person name="Hubbard S.S."/>
            <person name="Banfield J.F."/>
        </authorList>
    </citation>
    <scope>NUCLEOTIDE SEQUENCE [LARGE SCALE GENOMIC DNA]</scope>
</reference>
<feature type="transmembrane region" description="Helical" evidence="8">
    <location>
        <begin position="63"/>
        <end position="82"/>
    </location>
</feature>
<keyword evidence="7 8" id="KW-0472">Membrane</keyword>
<dbReference type="PANTHER" id="PTHR47019">
    <property type="entry name" value="LIPID II FLIPPASE MURJ"/>
    <property type="match status" value="1"/>
</dbReference>
<dbReference type="Proteomes" id="UP000177090">
    <property type="component" value="Unassembled WGS sequence"/>
</dbReference>
<organism evidence="9 10">
    <name type="scientific">Candidatus Vogelbacteria bacterium RIFOXYD1_FULL_51_18</name>
    <dbReference type="NCBI Taxonomy" id="1802440"/>
    <lineage>
        <taxon>Bacteria</taxon>
        <taxon>Candidatus Vogeliibacteriota</taxon>
    </lineage>
</organism>
<feature type="transmembrane region" description="Helical" evidence="8">
    <location>
        <begin position="285"/>
        <end position="305"/>
    </location>
</feature>
<evidence type="ECO:0000256" key="8">
    <source>
        <dbReference type="SAM" id="Phobius"/>
    </source>
</evidence>
<evidence type="ECO:0000256" key="1">
    <source>
        <dbReference type="ARBA" id="ARBA00004651"/>
    </source>
</evidence>
<evidence type="ECO:0000256" key="6">
    <source>
        <dbReference type="ARBA" id="ARBA00022989"/>
    </source>
</evidence>
<proteinExistence type="predicted"/>
<dbReference type="GO" id="GO:0034204">
    <property type="term" value="P:lipid translocation"/>
    <property type="evidence" value="ECO:0007669"/>
    <property type="project" value="TreeGrafter"/>
</dbReference>
<dbReference type="GO" id="GO:0009252">
    <property type="term" value="P:peptidoglycan biosynthetic process"/>
    <property type="evidence" value="ECO:0007669"/>
    <property type="project" value="UniProtKB-KW"/>
</dbReference>
<feature type="transmembrane region" description="Helical" evidence="8">
    <location>
        <begin position="483"/>
        <end position="502"/>
    </location>
</feature>
<keyword evidence="2" id="KW-1003">Cell membrane</keyword>